<dbReference type="GO" id="GO:0003677">
    <property type="term" value="F:DNA binding"/>
    <property type="evidence" value="ECO:0007669"/>
    <property type="project" value="InterPro"/>
</dbReference>
<feature type="domain" description="Xylanolytic transcriptional activator regulatory" evidence="5">
    <location>
        <begin position="368"/>
        <end position="442"/>
    </location>
</feature>
<evidence type="ECO:0000256" key="1">
    <source>
        <dbReference type="ARBA" id="ARBA00004123"/>
    </source>
</evidence>
<feature type="compositionally biased region" description="Basic and acidic residues" evidence="4">
    <location>
        <begin position="15"/>
        <end position="30"/>
    </location>
</feature>
<evidence type="ECO:0000313" key="6">
    <source>
        <dbReference type="EMBL" id="CCM03523.1"/>
    </source>
</evidence>
<reference evidence="6 7" key="1">
    <citation type="journal article" date="2012" name="Appl. Environ. Microbiol.">
        <title>Short-read sequencing for genomic analysis of the brown rot fungus Fibroporia radiculosa.</title>
        <authorList>
            <person name="Tang J.D."/>
            <person name="Perkins A.D."/>
            <person name="Sonstegard T.S."/>
            <person name="Schroeder S.G."/>
            <person name="Burgess S.C."/>
            <person name="Diehl S.V."/>
        </authorList>
    </citation>
    <scope>NUCLEOTIDE SEQUENCE [LARGE SCALE GENOMIC DNA]</scope>
    <source>
        <strain evidence="6 7">TFFH 294</strain>
    </source>
</reference>
<dbReference type="OrthoDB" id="424974at2759"/>
<dbReference type="AlphaFoldDB" id="J4G9W2"/>
<dbReference type="Pfam" id="PF04082">
    <property type="entry name" value="Fungal_trans"/>
    <property type="match status" value="1"/>
</dbReference>
<protein>
    <recommendedName>
        <fullName evidence="5">Xylanolytic transcriptional activator regulatory domain-containing protein</fullName>
    </recommendedName>
</protein>
<sequence>MLSPTVHHQMATAPDYHDDQRSAKRPRTDSMCEGLRPYTIANPSVNSEADNADGSKRNRKRPLSCGECRRSVHLDRYWRTGHSQTRSGVKIEAQVRSYGALTGGKGSRFILANTEQLHEKIKIMAERIRQLEDALQRIQSEHSTEPHPLMRQELLAIKKSPELFTTERTSHTGSDVNRRDEGDSPGAGSSTMPDAGEEPEYISSMTAITSLGLPADIAKLSSACPMSQSINSELNPHLRQRIRDMLPSRSEGERLCDQARTNAFWHFCPDAGDTCIPNLIHSVYTTPLSALMPHRLSLFFMILAIGNAVDLHPNYDPDAAERYHHLARAALCETAIIDDPSFDAVTTLFYMIWYLLVFSNHKKAVEHAWGLMGLLAKLAQSLGLHRDGVGKMIPEEMDRRKVLLWNIMAVDVRLALMLRRPPSICSRHVDVKRPSLSSLSDPQYNVSSAYHDWRDAFLVQCQYPILELSISPQPPSYLDVLALDAKIRDYEIPTALRMVDNDGVVPNHPTGMQQALTLCTREIAILNLHRSYFTEALRVNEGFTVKHKYAPSVLATYTSSCNLFWAINTCYKWDPDLTVRISMIWSNCLSAAVALCLLLGRAPSSPFSPHALQELDKLRVLFNEIRDRCQSVARSLPALESCVAKVRMAYVNWCNGSIDSWVDPCTDEVGMVAKRAGLVPAEEPHTIPLTEANPFEHAHSSLRRCYESFITEVPSTFIDPFPGQLESSLRIGMAQTYNTSAERTAQVGEGLAVPSSNESTTASAAFNPSYMATEFLDNSWMSWF</sequence>
<dbReference type="EMBL" id="HE797116">
    <property type="protein sequence ID" value="CCM03523.1"/>
    <property type="molecule type" value="Genomic_DNA"/>
</dbReference>
<dbReference type="InterPro" id="IPR050613">
    <property type="entry name" value="Sec_Metabolite_Reg"/>
</dbReference>
<name>J4G9W2_9APHY</name>
<dbReference type="GeneID" id="24098434"/>
<dbReference type="Proteomes" id="UP000006352">
    <property type="component" value="Unassembled WGS sequence"/>
</dbReference>
<organism evidence="6 7">
    <name type="scientific">Fibroporia radiculosa</name>
    <dbReference type="NCBI Taxonomy" id="599839"/>
    <lineage>
        <taxon>Eukaryota</taxon>
        <taxon>Fungi</taxon>
        <taxon>Dikarya</taxon>
        <taxon>Basidiomycota</taxon>
        <taxon>Agaricomycotina</taxon>
        <taxon>Agaricomycetes</taxon>
        <taxon>Polyporales</taxon>
        <taxon>Fibroporiaceae</taxon>
        <taxon>Fibroporia</taxon>
    </lineage>
</organism>
<comment type="subcellular location">
    <subcellularLocation>
        <location evidence="1">Nucleus</location>
    </subcellularLocation>
</comment>
<dbReference type="PANTHER" id="PTHR31001:SF56">
    <property type="entry name" value="ZN(2)-C6 FUNGAL-TYPE DOMAIN-CONTAINING PROTEIN"/>
    <property type="match status" value="1"/>
</dbReference>
<dbReference type="GO" id="GO:0006351">
    <property type="term" value="P:DNA-templated transcription"/>
    <property type="evidence" value="ECO:0007669"/>
    <property type="project" value="InterPro"/>
</dbReference>
<feature type="region of interest" description="Disordered" evidence="4">
    <location>
        <begin position="160"/>
        <end position="197"/>
    </location>
</feature>
<dbReference type="STRING" id="599839.J4G9W2"/>
<evidence type="ECO:0000313" key="7">
    <source>
        <dbReference type="Proteomes" id="UP000006352"/>
    </source>
</evidence>
<dbReference type="RefSeq" id="XP_012182806.1">
    <property type="nucleotide sequence ID" value="XM_012327416.1"/>
</dbReference>
<keyword evidence="7" id="KW-1185">Reference proteome</keyword>
<feature type="coiled-coil region" evidence="3">
    <location>
        <begin position="114"/>
        <end position="141"/>
    </location>
</feature>
<keyword evidence="2" id="KW-0539">Nucleus</keyword>
<proteinExistence type="predicted"/>
<evidence type="ECO:0000256" key="2">
    <source>
        <dbReference type="ARBA" id="ARBA00023242"/>
    </source>
</evidence>
<accession>J4G9W2</accession>
<dbReference type="GO" id="GO:0008270">
    <property type="term" value="F:zinc ion binding"/>
    <property type="evidence" value="ECO:0007669"/>
    <property type="project" value="InterPro"/>
</dbReference>
<feature type="region of interest" description="Disordered" evidence="4">
    <location>
        <begin position="1"/>
        <end position="63"/>
    </location>
</feature>
<evidence type="ECO:0000256" key="3">
    <source>
        <dbReference type="SAM" id="Coils"/>
    </source>
</evidence>
<dbReference type="PANTHER" id="PTHR31001">
    <property type="entry name" value="UNCHARACTERIZED TRANSCRIPTIONAL REGULATORY PROTEIN"/>
    <property type="match status" value="1"/>
</dbReference>
<dbReference type="HOGENOM" id="CLU_007340_2_0_1"/>
<dbReference type="InParanoid" id="J4G9W2"/>
<dbReference type="SMART" id="SM00906">
    <property type="entry name" value="Fungal_trans"/>
    <property type="match status" value="1"/>
</dbReference>
<evidence type="ECO:0000259" key="5">
    <source>
        <dbReference type="SMART" id="SM00906"/>
    </source>
</evidence>
<dbReference type="GO" id="GO:0005634">
    <property type="term" value="C:nucleus"/>
    <property type="evidence" value="ECO:0007669"/>
    <property type="project" value="UniProtKB-SubCell"/>
</dbReference>
<gene>
    <name evidence="6" type="ORF">FIBRA_05657</name>
</gene>
<dbReference type="CDD" id="cd12148">
    <property type="entry name" value="fungal_TF_MHR"/>
    <property type="match status" value="1"/>
</dbReference>
<keyword evidence="3" id="KW-0175">Coiled coil</keyword>
<dbReference type="InterPro" id="IPR007219">
    <property type="entry name" value="XnlR_reg_dom"/>
</dbReference>
<evidence type="ECO:0000256" key="4">
    <source>
        <dbReference type="SAM" id="MobiDB-lite"/>
    </source>
</evidence>